<reference evidence="2 3" key="1">
    <citation type="submission" date="2013-09" db="EMBL/GenBank/DDBJ databases">
        <title>Genome sequencing of Phaeobacter antarcticus sp. nov. SM1211.</title>
        <authorList>
            <person name="Zhang X.-Y."/>
            <person name="Liu C."/>
            <person name="Chen X.-L."/>
            <person name="Xie B.-B."/>
            <person name="Qin Q.-L."/>
            <person name="Rong J.-C."/>
            <person name="Zhang Y.-Z."/>
        </authorList>
    </citation>
    <scope>NUCLEOTIDE SEQUENCE [LARGE SCALE GENOMIC DNA]</scope>
    <source>
        <strain evidence="2 3">SM1211</strain>
    </source>
</reference>
<dbReference type="PANTHER" id="PTHR42850">
    <property type="entry name" value="METALLOPHOSPHOESTERASE"/>
    <property type="match status" value="1"/>
</dbReference>
<dbReference type="InterPro" id="IPR004843">
    <property type="entry name" value="Calcineurin-like_PHP"/>
</dbReference>
<dbReference type="GO" id="GO:0016791">
    <property type="term" value="F:phosphatase activity"/>
    <property type="evidence" value="ECO:0007669"/>
    <property type="project" value="TreeGrafter"/>
</dbReference>
<name>A0A2G8RIU8_9RHOB</name>
<evidence type="ECO:0000313" key="2">
    <source>
        <dbReference type="EMBL" id="PIL21432.1"/>
    </source>
</evidence>
<evidence type="ECO:0000259" key="1">
    <source>
        <dbReference type="Pfam" id="PF00149"/>
    </source>
</evidence>
<gene>
    <name evidence="2" type="ORF">P775_04540</name>
</gene>
<feature type="domain" description="Calcineurin-like phosphoesterase" evidence="1">
    <location>
        <begin position="23"/>
        <end position="133"/>
    </location>
</feature>
<organism evidence="2 3">
    <name type="scientific">Puniceibacterium antarcticum</name>
    <dbReference type="NCBI Taxonomy" id="1206336"/>
    <lineage>
        <taxon>Bacteria</taxon>
        <taxon>Pseudomonadati</taxon>
        <taxon>Pseudomonadota</taxon>
        <taxon>Alphaproteobacteria</taxon>
        <taxon>Rhodobacterales</taxon>
        <taxon>Paracoccaceae</taxon>
        <taxon>Puniceibacterium</taxon>
    </lineage>
</organism>
<dbReference type="PANTHER" id="PTHR42850:SF4">
    <property type="entry name" value="ZINC-DEPENDENT ENDOPOLYPHOSPHATASE"/>
    <property type="match status" value="1"/>
</dbReference>
<dbReference type="GO" id="GO:0008803">
    <property type="term" value="F:bis(5'-nucleosyl)-tetraphosphatase (symmetrical) activity"/>
    <property type="evidence" value="ECO:0007669"/>
    <property type="project" value="TreeGrafter"/>
</dbReference>
<protein>
    <recommendedName>
        <fullName evidence="1">Calcineurin-like phosphoesterase domain-containing protein</fullName>
    </recommendedName>
</protein>
<dbReference type="Proteomes" id="UP000231259">
    <property type="component" value="Unassembled WGS sequence"/>
</dbReference>
<dbReference type="GO" id="GO:0110154">
    <property type="term" value="P:RNA decapping"/>
    <property type="evidence" value="ECO:0007669"/>
    <property type="project" value="TreeGrafter"/>
</dbReference>
<proteinExistence type="predicted"/>
<comment type="caution">
    <text evidence="2">The sequence shown here is derived from an EMBL/GenBank/DDBJ whole genome shotgun (WGS) entry which is preliminary data.</text>
</comment>
<dbReference type="GO" id="GO:0005737">
    <property type="term" value="C:cytoplasm"/>
    <property type="evidence" value="ECO:0007669"/>
    <property type="project" value="TreeGrafter"/>
</dbReference>
<accession>A0A2G8RIU8</accession>
<dbReference type="AlphaFoldDB" id="A0A2G8RIU8"/>
<sequence length="247" mass="27427">MSIFFWKRAPKPTFDALLAPDQPFFAVGDIHGRLDLLQDLLRRLEKAGHAEVKLVCVGDYIDRGDQSREVLNLLQSLQADDPGSLVCLLGNHEQMLLDFLEDPARSGPRWLLHGGLQTFASYGISPLSQTAPREEWEIARNKFREVLGNTEGWLRGLPRVWQTGNVAVVHAAADPALPIDKQTEKTLLWGHKDFGRTSRQDGIWVVHGHTIVDHPKAINGRISVDTGGYATGLLTAALVEQGSLRFL</sequence>
<dbReference type="Pfam" id="PF00149">
    <property type="entry name" value="Metallophos"/>
    <property type="match status" value="1"/>
</dbReference>
<dbReference type="RefSeq" id="WP_099909810.1">
    <property type="nucleotide sequence ID" value="NZ_AWWI01000040.1"/>
</dbReference>
<dbReference type="EMBL" id="AWWI01000040">
    <property type="protein sequence ID" value="PIL21432.1"/>
    <property type="molecule type" value="Genomic_DNA"/>
</dbReference>
<dbReference type="InterPro" id="IPR050126">
    <property type="entry name" value="Ap4A_hydrolase"/>
</dbReference>
<keyword evidence="3" id="KW-1185">Reference proteome</keyword>
<dbReference type="SUPFAM" id="SSF56300">
    <property type="entry name" value="Metallo-dependent phosphatases"/>
    <property type="match status" value="1"/>
</dbReference>
<evidence type="ECO:0000313" key="3">
    <source>
        <dbReference type="Proteomes" id="UP000231259"/>
    </source>
</evidence>
<dbReference type="OrthoDB" id="9807890at2"/>
<dbReference type="Gene3D" id="3.60.21.10">
    <property type="match status" value="1"/>
</dbReference>
<dbReference type="InterPro" id="IPR029052">
    <property type="entry name" value="Metallo-depent_PP-like"/>
</dbReference>